<dbReference type="PANTHER" id="PTHR47019:SF1">
    <property type="entry name" value="LIPID II FLIPPASE MURJ"/>
    <property type="match status" value="1"/>
</dbReference>
<feature type="transmembrane region" description="Helical" evidence="9">
    <location>
        <begin position="40"/>
        <end position="58"/>
    </location>
</feature>
<feature type="transmembrane region" description="Helical" evidence="9">
    <location>
        <begin position="121"/>
        <end position="144"/>
    </location>
</feature>
<dbReference type="InterPro" id="IPR004268">
    <property type="entry name" value="MurJ"/>
</dbReference>
<organism evidence="10 11">
    <name type="scientific">Sediminibacillus albus</name>
    <dbReference type="NCBI Taxonomy" id="407036"/>
    <lineage>
        <taxon>Bacteria</taxon>
        <taxon>Bacillati</taxon>
        <taxon>Bacillota</taxon>
        <taxon>Bacilli</taxon>
        <taxon>Bacillales</taxon>
        <taxon>Bacillaceae</taxon>
        <taxon>Sediminibacillus</taxon>
    </lineage>
</organism>
<evidence type="ECO:0000313" key="10">
    <source>
        <dbReference type="EMBL" id="SDK14408.1"/>
    </source>
</evidence>
<feature type="transmembrane region" description="Helical" evidence="9">
    <location>
        <begin position="182"/>
        <end position="202"/>
    </location>
</feature>
<keyword evidence="3 9" id="KW-0812">Transmembrane</keyword>
<dbReference type="GO" id="GO:0071555">
    <property type="term" value="P:cell wall organization"/>
    <property type="evidence" value="ECO:0007669"/>
    <property type="project" value="UniProtKB-UniRule"/>
</dbReference>
<comment type="similarity">
    <text evidence="8">Belongs to the MurJ/MviN family.</text>
</comment>
<evidence type="ECO:0000256" key="5">
    <source>
        <dbReference type="ARBA" id="ARBA00022984"/>
    </source>
</evidence>
<dbReference type="PANTHER" id="PTHR47019">
    <property type="entry name" value="LIPID II FLIPPASE MURJ"/>
    <property type="match status" value="1"/>
</dbReference>
<evidence type="ECO:0000256" key="9">
    <source>
        <dbReference type="SAM" id="Phobius"/>
    </source>
</evidence>
<reference evidence="10 11" key="1">
    <citation type="submission" date="2016-10" db="EMBL/GenBank/DDBJ databases">
        <authorList>
            <person name="de Groot N.N."/>
        </authorList>
    </citation>
    <scope>NUCLEOTIDE SEQUENCE [LARGE SCALE GENOMIC DNA]</scope>
    <source>
        <strain evidence="10 11">CGMCC 1.6502</strain>
    </source>
</reference>
<dbReference type="Pfam" id="PF03023">
    <property type="entry name" value="MurJ"/>
    <property type="match status" value="1"/>
</dbReference>
<evidence type="ECO:0000256" key="3">
    <source>
        <dbReference type="ARBA" id="ARBA00022692"/>
    </source>
</evidence>
<feature type="transmembrane region" description="Helical" evidence="9">
    <location>
        <begin position="376"/>
        <end position="395"/>
    </location>
</feature>
<evidence type="ECO:0000313" key="11">
    <source>
        <dbReference type="Proteomes" id="UP000198694"/>
    </source>
</evidence>
<evidence type="ECO:0000256" key="2">
    <source>
        <dbReference type="ARBA" id="ARBA00022475"/>
    </source>
</evidence>
<sequence>MLKSKLGMASVLFLLTTLLLKISGLIRDMIIAFYFGDSYQADAFLAAFIIPNMLFLFMTNGMKNALVPSYLEAASKGRADSHLTQVLKGTAVVSAVLAAIGAGLSPYIIPLLYPGFSEQAQMIAVWVSVLLMSALVFVGINAVLEAYLDANNRFSIATVSQILVIAGMILSAILFAEQIGPYALAAGYLIGAAVSLLFKLIFVVPKQTINLREKINFKEVNAFYAIFIPVAVTVMVGQINLAVDNIFAGQFSEGTVTYINYAKNLVHFPQAIFGVTIATIVFPILAKAEASDDRLLFKRTIAQGLTTMYLIVLPAVTGMMVLMPSIIGLLYERGAFTHQATLATSQAAYYYFGSVLFFSLNTMINKGFYSLKKGKLIMGLGAASILFNVIFNYIFTRWLGYTGIPLASSVIGFLYIAIGFWIFLRLAGGLPLQMLGREFVKITIAALAMLAGILPLISLLAEWPLAVSVIAIAGAGAIIYSVSAYLLRIEAMLFLWKNLRRKNNQKETTGR</sequence>
<dbReference type="GO" id="GO:0009252">
    <property type="term" value="P:peptidoglycan biosynthetic process"/>
    <property type="evidence" value="ECO:0007669"/>
    <property type="project" value="UniProtKB-UniRule"/>
</dbReference>
<keyword evidence="2 8" id="KW-1003">Cell membrane</keyword>
<dbReference type="NCBIfam" id="TIGR01695">
    <property type="entry name" value="murJ_mviN"/>
    <property type="match status" value="1"/>
</dbReference>
<dbReference type="GO" id="GO:0005886">
    <property type="term" value="C:plasma membrane"/>
    <property type="evidence" value="ECO:0007669"/>
    <property type="project" value="UniProtKB-SubCell"/>
</dbReference>
<dbReference type="GO" id="GO:0008360">
    <property type="term" value="P:regulation of cell shape"/>
    <property type="evidence" value="ECO:0007669"/>
    <property type="project" value="UniProtKB-UniRule"/>
</dbReference>
<feature type="transmembrane region" description="Helical" evidence="9">
    <location>
        <begin position="439"/>
        <end position="459"/>
    </location>
</feature>
<keyword evidence="8" id="KW-0961">Cell wall biogenesis/degradation</keyword>
<keyword evidence="5 8" id="KW-0573">Peptidoglycan synthesis</keyword>
<evidence type="ECO:0000256" key="8">
    <source>
        <dbReference type="PIRNR" id="PIRNR002869"/>
    </source>
</evidence>
<feature type="transmembrane region" description="Helical" evidence="9">
    <location>
        <begin position="156"/>
        <end position="176"/>
    </location>
</feature>
<keyword evidence="4 8" id="KW-0133">Cell shape</keyword>
<gene>
    <name evidence="10" type="ORF">SAMN05216243_2012</name>
</gene>
<proteinExistence type="inferred from homology"/>
<dbReference type="PIRSF" id="PIRSF002869">
    <property type="entry name" value="MviN"/>
    <property type="match status" value="1"/>
</dbReference>
<feature type="transmembrane region" description="Helical" evidence="9">
    <location>
        <begin position="407"/>
        <end position="427"/>
    </location>
</feature>
<comment type="subcellular location">
    <subcellularLocation>
        <location evidence="1">Cell membrane</location>
        <topology evidence="1">Multi-pass membrane protein</topology>
    </subcellularLocation>
</comment>
<evidence type="ECO:0000256" key="1">
    <source>
        <dbReference type="ARBA" id="ARBA00004651"/>
    </source>
</evidence>
<dbReference type="STRING" id="407036.SAMN05216243_2012"/>
<dbReference type="EMBL" id="FNFL01000003">
    <property type="protein sequence ID" value="SDK14408.1"/>
    <property type="molecule type" value="Genomic_DNA"/>
</dbReference>
<accession>A0A1G8ZHA0</accession>
<dbReference type="GO" id="GO:0034204">
    <property type="term" value="P:lipid translocation"/>
    <property type="evidence" value="ECO:0007669"/>
    <property type="project" value="TreeGrafter"/>
</dbReference>
<dbReference type="GO" id="GO:0015648">
    <property type="term" value="F:lipid-linked peptidoglycan transporter activity"/>
    <property type="evidence" value="ECO:0007669"/>
    <property type="project" value="UniProtKB-UniRule"/>
</dbReference>
<evidence type="ECO:0000256" key="4">
    <source>
        <dbReference type="ARBA" id="ARBA00022960"/>
    </source>
</evidence>
<name>A0A1G8ZHA0_9BACI</name>
<protein>
    <recommendedName>
        <fullName evidence="8">Lipid II flippase</fullName>
    </recommendedName>
</protein>
<feature type="transmembrane region" description="Helical" evidence="9">
    <location>
        <begin position="465"/>
        <end position="487"/>
    </location>
</feature>
<feature type="transmembrane region" description="Helical" evidence="9">
    <location>
        <begin position="223"/>
        <end position="248"/>
    </location>
</feature>
<dbReference type="InterPro" id="IPR051050">
    <property type="entry name" value="Lipid_II_flippase_MurJ/MviN"/>
</dbReference>
<evidence type="ECO:0000256" key="7">
    <source>
        <dbReference type="ARBA" id="ARBA00023136"/>
    </source>
</evidence>
<evidence type="ECO:0000256" key="6">
    <source>
        <dbReference type="ARBA" id="ARBA00022989"/>
    </source>
</evidence>
<keyword evidence="11" id="KW-1185">Reference proteome</keyword>
<keyword evidence="8" id="KW-0813">Transport</keyword>
<feature type="transmembrane region" description="Helical" evidence="9">
    <location>
        <begin position="307"/>
        <end position="327"/>
    </location>
</feature>
<dbReference type="PRINTS" id="PR01806">
    <property type="entry name" value="VIRFACTRMVIN"/>
</dbReference>
<dbReference type="Proteomes" id="UP000198694">
    <property type="component" value="Unassembled WGS sequence"/>
</dbReference>
<comment type="function">
    <text evidence="8">Involved in peptidoglycan biosynthesis. Transports lipid-linked peptidoglycan precursors from the inner to the outer leaflet of the cytoplasmic membrane.</text>
</comment>
<keyword evidence="7 8" id="KW-0472">Membrane</keyword>
<feature type="transmembrane region" description="Helical" evidence="9">
    <location>
        <begin position="347"/>
        <end position="364"/>
    </location>
</feature>
<keyword evidence="6 9" id="KW-1133">Transmembrane helix</keyword>
<dbReference type="AlphaFoldDB" id="A0A1G8ZHA0"/>
<feature type="transmembrane region" description="Helical" evidence="9">
    <location>
        <begin position="268"/>
        <end position="286"/>
    </location>
</feature>
<feature type="transmembrane region" description="Helical" evidence="9">
    <location>
        <begin position="86"/>
        <end position="109"/>
    </location>
</feature>